<dbReference type="Gene3D" id="3.40.50.2300">
    <property type="match status" value="2"/>
</dbReference>
<proteinExistence type="inferred from homology"/>
<evidence type="ECO:0000256" key="2">
    <source>
        <dbReference type="ARBA" id="ARBA00022729"/>
    </source>
</evidence>
<comment type="similarity">
    <text evidence="1">Belongs to the leucine-binding protein family.</text>
</comment>
<keyword evidence="2" id="KW-0732">Signal</keyword>
<dbReference type="Pfam" id="PF13458">
    <property type="entry name" value="Peripla_BP_6"/>
    <property type="match status" value="1"/>
</dbReference>
<organism evidence="4 5">
    <name type="scientific">Ramlibacter montanisoli</name>
    <dbReference type="NCBI Taxonomy" id="2732512"/>
    <lineage>
        <taxon>Bacteria</taxon>
        <taxon>Pseudomonadati</taxon>
        <taxon>Pseudomonadota</taxon>
        <taxon>Betaproteobacteria</taxon>
        <taxon>Burkholderiales</taxon>
        <taxon>Comamonadaceae</taxon>
        <taxon>Ramlibacter</taxon>
    </lineage>
</organism>
<feature type="domain" description="Leucine-binding protein" evidence="3">
    <location>
        <begin position="2"/>
        <end position="276"/>
    </location>
</feature>
<evidence type="ECO:0000259" key="3">
    <source>
        <dbReference type="Pfam" id="PF13458"/>
    </source>
</evidence>
<dbReference type="InterPro" id="IPR028082">
    <property type="entry name" value="Peripla_BP_I"/>
</dbReference>
<sequence>MGAQVAVQEINQVGGYLGRPLELVIRDDKADPDTGLAHAKELVEKEKVIASIGYCNTGVAMKALDVFQTRKSVLIVTCATGTAITAKYPPAESYIFRTSARDQLQTQFLVDEIAKRGLGKVALLVDTSGYGDAGLKDLEAALGRAGLKAAAVVRFKVGVQNLEAEMKQLRDSGADALIGWTVGPEEGVISAARATIGWKVPQFGPWGLSHASAYAVSQGKVDGALMVQTVLPNVFLERNSAFLRNYTKLSKETPIGSMMSGAQTYDSVYLLLRAMFDSRATSADPR</sequence>
<name>A0A849K9V4_9BURK</name>
<dbReference type="SUPFAM" id="SSF53822">
    <property type="entry name" value="Periplasmic binding protein-like I"/>
    <property type="match status" value="1"/>
</dbReference>
<evidence type="ECO:0000313" key="5">
    <source>
        <dbReference type="Proteomes" id="UP000552954"/>
    </source>
</evidence>
<dbReference type="PANTHER" id="PTHR30483:SF6">
    <property type="entry name" value="PERIPLASMIC BINDING PROTEIN OF ABC TRANSPORTER FOR NATURAL AMINO ACIDS"/>
    <property type="match status" value="1"/>
</dbReference>
<keyword evidence="5" id="KW-1185">Reference proteome</keyword>
<comment type="caution">
    <text evidence="4">The sequence shown here is derived from an EMBL/GenBank/DDBJ whole genome shotgun (WGS) entry which is preliminary data.</text>
</comment>
<dbReference type="AlphaFoldDB" id="A0A849K9V4"/>
<accession>A0A849K9V4</accession>
<dbReference type="RefSeq" id="WP_171558169.1">
    <property type="nucleotide sequence ID" value="NZ_JABFCS010000001.1"/>
</dbReference>
<dbReference type="InterPro" id="IPR028081">
    <property type="entry name" value="Leu-bd"/>
</dbReference>
<protein>
    <submittedName>
        <fullName evidence="4">ABC transporter substrate-binding protein</fullName>
    </submittedName>
</protein>
<gene>
    <name evidence="4" type="ORF">HK415_08575</name>
</gene>
<reference evidence="4 5" key="2">
    <citation type="submission" date="2020-06" db="EMBL/GenBank/DDBJ databases">
        <title>Ramlibacter rhizophilus sp. nov., isolated from rhizosphere soil of national flower Mugunghwa from South Korea.</title>
        <authorList>
            <person name="Zheng-Fei Y."/>
            <person name="Huan T."/>
        </authorList>
    </citation>
    <scope>NUCLEOTIDE SEQUENCE [LARGE SCALE GENOMIC DNA]</scope>
    <source>
        <strain evidence="4 5">B156</strain>
    </source>
</reference>
<reference evidence="4 5" key="1">
    <citation type="submission" date="2020-05" db="EMBL/GenBank/DDBJ databases">
        <authorList>
            <person name="Khan S.A."/>
            <person name="Jeon C.O."/>
            <person name="Chun B.H."/>
        </authorList>
    </citation>
    <scope>NUCLEOTIDE SEQUENCE [LARGE SCALE GENOMIC DNA]</scope>
    <source>
        <strain evidence="4 5">B156</strain>
    </source>
</reference>
<dbReference type="InterPro" id="IPR051010">
    <property type="entry name" value="BCAA_transport"/>
</dbReference>
<evidence type="ECO:0000313" key="4">
    <source>
        <dbReference type="EMBL" id="NNU43204.1"/>
    </source>
</evidence>
<dbReference type="Proteomes" id="UP000552954">
    <property type="component" value="Unassembled WGS sequence"/>
</dbReference>
<dbReference type="PANTHER" id="PTHR30483">
    <property type="entry name" value="LEUCINE-SPECIFIC-BINDING PROTEIN"/>
    <property type="match status" value="1"/>
</dbReference>
<evidence type="ECO:0000256" key="1">
    <source>
        <dbReference type="ARBA" id="ARBA00010062"/>
    </source>
</evidence>
<dbReference type="EMBL" id="JABFCS010000001">
    <property type="protein sequence ID" value="NNU43204.1"/>
    <property type="molecule type" value="Genomic_DNA"/>
</dbReference>